<keyword evidence="1" id="KW-0436">Ligase</keyword>
<protein>
    <submittedName>
        <fullName evidence="4">Uncharacterized protein</fullName>
    </submittedName>
</protein>
<organism evidence="4 5">
    <name type="scientific">Ureibacillus sinduriensis BLB-1 = JCM 15800</name>
    <dbReference type="NCBI Taxonomy" id="1384057"/>
    <lineage>
        <taxon>Bacteria</taxon>
        <taxon>Bacillati</taxon>
        <taxon>Bacillota</taxon>
        <taxon>Bacilli</taxon>
        <taxon>Bacillales</taxon>
        <taxon>Caryophanaceae</taxon>
        <taxon>Ureibacillus</taxon>
    </lineage>
</organism>
<sequence length="87" mass="10299">MEEREQRKRTISTCVLIIQNLALILQPFLPFATDKIKDMLDRKDDVWSNECNLDEKSEVCKTFVRTFECELIEEELAKLMEESTRSL</sequence>
<gene>
    <name evidence="4" type="ORF">CD33_05100</name>
</gene>
<accession>A0A0A3IPS5</accession>
<evidence type="ECO:0000313" key="4">
    <source>
        <dbReference type="EMBL" id="KGR76817.1"/>
    </source>
</evidence>
<evidence type="ECO:0000256" key="2">
    <source>
        <dbReference type="ARBA" id="ARBA00022741"/>
    </source>
</evidence>
<dbReference type="GO" id="GO:0006418">
    <property type="term" value="P:tRNA aminoacylation for protein translation"/>
    <property type="evidence" value="ECO:0007669"/>
    <property type="project" value="InterPro"/>
</dbReference>
<evidence type="ECO:0000256" key="1">
    <source>
        <dbReference type="ARBA" id="ARBA00022598"/>
    </source>
</evidence>
<dbReference type="eggNOG" id="COG0143">
    <property type="taxonomic scope" value="Bacteria"/>
</dbReference>
<dbReference type="Gene3D" id="1.10.730.10">
    <property type="entry name" value="Isoleucyl-tRNA Synthetase, Domain 1"/>
    <property type="match status" value="1"/>
</dbReference>
<reference evidence="4 5" key="1">
    <citation type="submission" date="2014-02" db="EMBL/GenBank/DDBJ databases">
        <title>Draft genome sequence of Lysinibacillus sinduriensis JCM 15800.</title>
        <authorList>
            <person name="Zhang F."/>
            <person name="Wang G."/>
            <person name="Zhang L."/>
        </authorList>
    </citation>
    <scope>NUCLEOTIDE SEQUENCE [LARGE SCALE GENOMIC DNA]</scope>
    <source>
        <strain evidence="4 5">JCM 15800</strain>
    </source>
</reference>
<dbReference type="EMBL" id="JPVO01000043">
    <property type="protein sequence ID" value="KGR76817.1"/>
    <property type="molecule type" value="Genomic_DNA"/>
</dbReference>
<dbReference type="RefSeq" id="WP_036198719.1">
    <property type="nucleotide sequence ID" value="NZ_JPVO01000043.1"/>
</dbReference>
<name>A0A0A3IPS5_9BACL</name>
<dbReference type="OrthoDB" id="9810191at2"/>
<evidence type="ECO:0000256" key="3">
    <source>
        <dbReference type="ARBA" id="ARBA00022840"/>
    </source>
</evidence>
<dbReference type="GO" id="GO:0004812">
    <property type="term" value="F:aminoacyl-tRNA ligase activity"/>
    <property type="evidence" value="ECO:0007669"/>
    <property type="project" value="InterPro"/>
</dbReference>
<dbReference type="Proteomes" id="UP000030408">
    <property type="component" value="Unassembled WGS sequence"/>
</dbReference>
<keyword evidence="5" id="KW-1185">Reference proteome</keyword>
<dbReference type="InterPro" id="IPR009080">
    <property type="entry name" value="tRNAsynth_Ia_anticodon-bd"/>
</dbReference>
<keyword evidence="3" id="KW-0067">ATP-binding</keyword>
<dbReference type="SUPFAM" id="SSF47323">
    <property type="entry name" value="Anticodon-binding domain of a subclass of class I aminoacyl-tRNA synthetases"/>
    <property type="match status" value="1"/>
</dbReference>
<keyword evidence="2" id="KW-0547">Nucleotide-binding</keyword>
<dbReference type="AlphaFoldDB" id="A0A0A3IPS5"/>
<comment type="caution">
    <text evidence="4">The sequence shown here is derived from an EMBL/GenBank/DDBJ whole genome shotgun (WGS) entry which is preliminary data.</text>
</comment>
<proteinExistence type="predicted"/>
<evidence type="ECO:0000313" key="5">
    <source>
        <dbReference type="Proteomes" id="UP000030408"/>
    </source>
</evidence>
<dbReference type="GO" id="GO:0005524">
    <property type="term" value="F:ATP binding"/>
    <property type="evidence" value="ECO:0007669"/>
    <property type="project" value="UniProtKB-KW"/>
</dbReference>
<dbReference type="STRING" id="1384057.CD33_05100"/>